<dbReference type="EMBL" id="NMPZ01000018">
    <property type="protein sequence ID" value="OXL43411.1"/>
    <property type="molecule type" value="Genomic_DNA"/>
</dbReference>
<sequence>MICSYPSGTVKKRETMKRIIFMIFLCMALMAGYAQRLSHTFDKASFSKVLVWLDKAQPQYKINFIYDELEDFTVSTSFKNKDVRDIVTQVIGFYPIRATFDKDEIYFECVQKEPQKLIGRVLDDKGTPMEFVNIALLDVRDSSYVNGGVSNLSGDFVIPVHQKQVIARFSYVGYKTLYKRVNVGKMGSIRLFRDAYTLNKVVVKAYKPLFQRKEDKTVFNVSELKNIGAMNATDVLKYAPKVMVQDDASGGVNIKVNNTEATIFVNDRQLAGTELKSFLSSIKADDIQSIEIQDTHGAEHDADIKGGIVHIRTRIRAGFNGSITGYVGNLSPESSKFYSYYPLLNLNLGTERWNVYASTYYIWARNALYGETQHHFMETDTHHLVAQTYDNRQKLYFYRVGSIYAIDKKHHHLFGAELNGNINNGHAVSAGDYCKFTDANKMTYQGVSDMNDRNNTDYLNAVLSYNWKIDEKDSYLKVLGNYNYKHANKGNSFVASYEDYEPLHTDEYNQSTSNANTGSLQTDFRYNFPSSLALRLGSKYENNIRTTGLNIRNNLVEGDLTSSDWKYQEQVAAAYLGLSKNFGEKVFAYLSMRMENTWQKGINRLTDKTEVDKRYTNWFPYAYLSYKFNDKSSMSLTYSSSISRPSFGDLTNNKERISAVLYTTGNPNVQPSISNSLIWELTHGNHSLSFSYKHRKDVIAEYFETIGDKTYRDITNFGSETIVGADYAFNGKILPWWNLNVGLAGYYDDIPKSYNVKHIWVVRGNCVNYFTFKKIGSFSVEGNYSTSTIDANYKSHPLGYVCLGYNRTFLKDALSLGFSVFDVFHTLRQKGYQLNPVLDYEFYQKAYSRYSLTLTYSFHNKYKARKGQIQNDNSIINRL</sequence>
<dbReference type="SUPFAM" id="SSF56935">
    <property type="entry name" value="Porins"/>
    <property type="match status" value="1"/>
</dbReference>
<comment type="caution">
    <text evidence="5">The sequence shown here is derived from an EMBL/GenBank/DDBJ whole genome shotgun (WGS) entry which is preliminary data.</text>
</comment>
<proteinExistence type="predicted"/>
<keyword evidence="2" id="KW-0472">Membrane</keyword>
<comment type="subcellular location">
    <subcellularLocation>
        <location evidence="1">Cell outer membrane</location>
    </subcellularLocation>
</comment>
<evidence type="ECO:0000313" key="6">
    <source>
        <dbReference type="Proteomes" id="UP000215155"/>
    </source>
</evidence>
<name>A0AA91YWK8_9BACT</name>
<dbReference type="Gene3D" id="2.170.130.10">
    <property type="entry name" value="TonB-dependent receptor, plug domain"/>
    <property type="match status" value="1"/>
</dbReference>
<dbReference type="InterPro" id="IPR037066">
    <property type="entry name" value="Plug_dom_sf"/>
</dbReference>
<dbReference type="PANTHER" id="PTHR40980:SF4">
    <property type="entry name" value="TONB-DEPENDENT RECEPTOR-LIKE BETA-BARREL DOMAIN-CONTAINING PROTEIN"/>
    <property type="match status" value="1"/>
</dbReference>
<dbReference type="SUPFAM" id="SSF49464">
    <property type="entry name" value="Carboxypeptidase regulatory domain-like"/>
    <property type="match status" value="1"/>
</dbReference>
<dbReference type="Gene3D" id="2.40.170.20">
    <property type="entry name" value="TonB-dependent receptor, beta-barrel domain"/>
    <property type="match status" value="1"/>
</dbReference>
<evidence type="ECO:0000256" key="3">
    <source>
        <dbReference type="ARBA" id="ARBA00023237"/>
    </source>
</evidence>
<accession>A0AA91YWK8</accession>
<organism evidence="5 6">
    <name type="scientific">Segatella copri</name>
    <dbReference type="NCBI Taxonomy" id="165179"/>
    <lineage>
        <taxon>Bacteria</taxon>
        <taxon>Pseudomonadati</taxon>
        <taxon>Bacteroidota</taxon>
        <taxon>Bacteroidia</taxon>
        <taxon>Bacteroidales</taxon>
        <taxon>Prevotellaceae</taxon>
        <taxon>Segatella</taxon>
    </lineage>
</organism>
<keyword evidence="3" id="KW-0998">Cell outer membrane</keyword>
<dbReference type="PANTHER" id="PTHR40980">
    <property type="entry name" value="PLUG DOMAIN-CONTAINING PROTEIN"/>
    <property type="match status" value="1"/>
</dbReference>
<dbReference type="GO" id="GO:0009279">
    <property type="term" value="C:cell outer membrane"/>
    <property type="evidence" value="ECO:0007669"/>
    <property type="project" value="UniProtKB-SubCell"/>
</dbReference>
<dbReference type="InterPro" id="IPR008969">
    <property type="entry name" value="CarboxyPept-like_regulatory"/>
</dbReference>
<dbReference type="AlphaFoldDB" id="A0AA91YWK8"/>
<gene>
    <name evidence="5" type="ORF">CFT61_11310</name>
</gene>
<dbReference type="Proteomes" id="UP000215155">
    <property type="component" value="Unassembled WGS sequence"/>
</dbReference>
<evidence type="ECO:0000259" key="4">
    <source>
        <dbReference type="Pfam" id="PF14905"/>
    </source>
</evidence>
<feature type="domain" description="Outer membrane protein beta-barrel" evidence="4">
    <location>
        <begin position="467"/>
        <end position="856"/>
    </location>
</feature>
<dbReference type="InterPro" id="IPR036942">
    <property type="entry name" value="Beta-barrel_TonB_sf"/>
</dbReference>
<evidence type="ECO:0000256" key="2">
    <source>
        <dbReference type="ARBA" id="ARBA00023136"/>
    </source>
</evidence>
<evidence type="ECO:0000313" key="5">
    <source>
        <dbReference type="EMBL" id="OXL43411.1"/>
    </source>
</evidence>
<protein>
    <recommendedName>
        <fullName evidence="4">Outer membrane protein beta-barrel domain-containing protein</fullName>
    </recommendedName>
</protein>
<dbReference type="InterPro" id="IPR041700">
    <property type="entry name" value="OMP_b-brl_3"/>
</dbReference>
<evidence type="ECO:0000256" key="1">
    <source>
        <dbReference type="ARBA" id="ARBA00004442"/>
    </source>
</evidence>
<reference evidence="5 6" key="1">
    <citation type="submission" date="2017-07" db="EMBL/GenBank/DDBJ databases">
        <title>Draft genome sequence of Prevotella copri isolated from the gut of healthy adult Indian.</title>
        <authorList>
            <person name="Das B."/>
            <person name="Bag S."/>
            <person name="Ghosh T.S."/>
        </authorList>
    </citation>
    <scope>NUCLEOTIDE SEQUENCE [LARGE SCALE GENOMIC DNA]</scope>
    <source>
        <strain evidence="5 6">Indica</strain>
    </source>
</reference>
<dbReference type="Pfam" id="PF14905">
    <property type="entry name" value="OMP_b-brl_3"/>
    <property type="match status" value="1"/>
</dbReference>